<keyword evidence="10" id="KW-0675">Receptor</keyword>
<feature type="domain" description="Leucine-rich repeat-containing N-terminal plant-type" evidence="14">
    <location>
        <begin position="334"/>
        <end position="374"/>
    </location>
</feature>
<evidence type="ECO:0000256" key="12">
    <source>
        <dbReference type="SAM" id="MobiDB-lite"/>
    </source>
</evidence>
<dbReference type="Pfam" id="PF08263">
    <property type="entry name" value="LRRNT_2"/>
    <property type="match status" value="1"/>
</dbReference>
<keyword evidence="7" id="KW-0677">Repeat</keyword>
<evidence type="ECO:0000256" key="11">
    <source>
        <dbReference type="ARBA" id="ARBA00023180"/>
    </source>
</evidence>
<dbReference type="Proteomes" id="UP000237347">
    <property type="component" value="Unassembled WGS sequence"/>
</dbReference>
<comment type="caution">
    <text evidence="16">The sequence shown here is derived from an EMBL/GenBank/DDBJ whole genome shotgun (WGS) entry which is preliminary data.</text>
</comment>
<dbReference type="InterPro" id="IPR003591">
    <property type="entry name" value="Leu-rich_rpt_typical-subtyp"/>
</dbReference>
<evidence type="ECO:0000313" key="17">
    <source>
        <dbReference type="Proteomes" id="UP000237347"/>
    </source>
</evidence>
<evidence type="ECO:0000256" key="8">
    <source>
        <dbReference type="ARBA" id="ARBA00022989"/>
    </source>
</evidence>
<dbReference type="PRINTS" id="PR00019">
    <property type="entry name" value="LEURICHRPT"/>
</dbReference>
<feature type="region of interest" description="Disordered" evidence="12">
    <location>
        <begin position="243"/>
        <end position="269"/>
    </location>
</feature>
<dbReference type="Gene3D" id="3.80.10.10">
    <property type="entry name" value="Ribonuclease Inhibitor"/>
    <property type="match status" value="6"/>
</dbReference>
<protein>
    <submittedName>
        <fullName evidence="16">Receptor-like protein eix2</fullName>
    </submittedName>
</protein>
<keyword evidence="8 13" id="KW-1133">Transmembrane helix</keyword>
<keyword evidence="5 13" id="KW-0812">Transmembrane</keyword>
<keyword evidence="3" id="KW-1003">Cell membrane</keyword>
<evidence type="ECO:0000256" key="9">
    <source>
        <dbReference type="ARBA" id="ARBA00023136"/>
    </source>
</evidence>
<keyword evidence="6" id="KW-0732">Signal</keyword>
<evidence type="ECO:0000256" key="1">
    <source>
        <dbReference type="ARBA" id="ARBA00004251"/>
    </source>
</evidence>
<evidence type="ECO:0000256" key="5">
    <source>
        <dbReference type="ARBA" id="ARBA00022692"/>
    </source>
</evidence>
<accession>A0AAW0KYR3</accession>
<dbReference type="PANTHER" id="PTHR48063:SF97">
    <property type="entry name" value="DISEASE RESISTANCE FAMILY PROTEIN _ LRR FAMILY PROTEIN"/>
    <property type="match status" value="1"/>
</dbReference>
<dbReference type="SUPFAM" id="SSF52058">
    <property type="entry name" value="L domain-like"/>
    <property type="match status" value="2"/>
</dbReference>
<dbReference type="Pfam" id="PF13855">
    <property type="entry name" value="LRR_8"/>
    <property type="match status" value="1"/>
</dbReference>
<reference evidence="16 17" key="1">
    <citation type="journal article" date="2018" name="Sci. Data">
        <title>The draft genome sequence of cork oak.</title>
        <authorList>
            <person name="Ramos A.M."/>
            <person name="Usie A."/>
            <person name="Barbosa P."/>
            <person name="Barros P.M."/>
            <person name="Capote T."/>
            <person name="Chaves I."/>
            <person name="Simoes F."/>
            <person name="Abreu I."/>
            <person name="Carrasquinho I."/>
            <person name="Faro C."/>
            <person name="Guimaraes J.B."/>
            <person name="Mendonca D."/>
            <person name="Nobrega F."/>
            <person name="Rodrigues L."/>
            <person name="Saibo N.J.M."/>
            <person name="Varela M.C."/>
            <person name="Egas C."/>
            <person name="Matos J."/>
            <person name="Miguel C.M."/>
            <person name="Oliveira M.M."/>
            <person name="Ricardo C.P."/>
            <person name="Goncalves S."/>
        </authorList>
    </citation>
    <scope>NUCLEOTIDE SEQUENCE [LARGE SCALE GENOMIC DNA]</scope>
    <source>
        <strain evidence="17">cv. HL8</strain>
    </source>
</reference>
<keyword evidence="4" id="KW-0433">Leucine-rich repeat</keyword>
<dbReference type="InterPro" id="IPR001611">
    <property type="entry name" value="Leu-rich_rpt"/>
</dbReference>
<proteinExistence type="inferred from homology"/>
<name>A0AAW0KYR3_QUESU</name>
<dbReference type="EMBL" id="PKMF04000181">
    <property type="protein sequence ID" value="KAK7844713.1"/>
    <property type="molecule type" value="Genomic_DNA"/>
</dbReference>
<keyword evidence="11" id="KW-0325">Glycoprotein</keyword>
<gene>
    <name evidence="16" type="primary">EIX2_92</name>
    <name evidence="16" type="ORF">CFP56_010573</name>
</gene>
<dbReference type="Pfam" id="PF00560">
    <property type="entry name" value="LRR_1"/>
    <property type="match status" value="8"/>
</dbReference>
<evidence type="ECO:0000256" key="7">
    <source>
        <dbReference type="ARBA" id="ARBA00022737"/>
    </source>
</evidence>
<dbReference type="FunFam" id="3.80.10.10:FF:000095">
    <property type="entry name" value="LRR receptor-like serine/threonine-protein kinase GSO1"/>
    <property type="match status" value="1"/>
</dbReference>
<keyword evidence="9 13" id="KW-0472">Membrane</keyword>
<sequence length="894" mass="99970">MGFLCSLHVLVLSNNNLYGEIPSSLQDCPLVSIDLSGNHLSGILPSWIGSGVKILHLRSNQFSGIIPRRWCNLPALHILDLAQNNLFGRIPKWLGNFTALIFGNGIIWPSFYVNYVEKAIIVTKGRELEYGSTLQFVTSIDLSCNNLIGGIPDEITSLTALNTLNLSRNHLTENVPKNIGNTRFLETLDLSKNSLSRPIPESMSSLTSLAHLNFWKIPSGYQLQTLIDASIYKGNPQLCGSPLPTKCPGDKTSDGPTFSDGSGSAEDKQDGDGIERLWFNVSIGLGFVVGFWSVCGTLLVKKSWSFNLTVVFLLLIIKLSSCSDHHTSVLKCIQTEREALLSFKEGLDRTDEYGWPHDDWVGEDCCQWDGVECNNKSGHVTKLFLKNWRLSGNISSSLIHLKYLNYLDFSGNNFTGIQIPEFFGMLENLMYLNLSYTYFSGEIPHLNNLSRLTHLDLSNSLTYAENLDWLSGLSSLKYLDMGHVDLSGVGANWLHLENLPTSLPSVNLTSLFVLDLSFNQFNSSIPQWLVNLTSLTTLDLHFNHFQDAIAFDFVNLRNLRDLYLSGNRYLTDLSQNNFCGTIDGFLGNASACLNKSLESLDLSYNNLLGKIPDSLGRLGSLRYLNLEYNSFWGSIPASIGSLSSLQDLDLSNNKMNGTIPESFGQLSKLVNLFLQENSWEGVITEAQLMNLTRLENVILKANTNHSLVFNVTYDWVPPFKLKNLELESCLCGPKFPIWLQVQSELTHVTLKNVGIIDTIPEEWFSIISSQIIRFDLSQNQIMGKLPHQLILPNVNFIDLSYNCFKGPIPLWFTNVTELYLKSNSFSGSIPSNIDDLMPRLRCLDLSENNLNGTIPLSIWKIKDLGGLYLQSNKLSGGLPDHWNESQPLWVVDIS</sequence>
<evidence type="ECO:0000313" key="16">
    <source>
        <dbReference type="EMBL" id="KAK7844713.1"/>
    </source>
</evidence>
<dbReference type="InterPro" id="IPR013210">
    <property type="entry name" value="LRR_N_plant-typ"/>
</dbReference>
<dbReference type="Pfam" id="PF23598">
    <property type="entry name" value="LRR_14"/>
    <property type="match status" value="1"/>
</dbReference>
<evidence type="ECO:0000256" key="3">
    <source>
        <dbReference type="ARBA" id="ARBA00022475"/>
    </source>
</evidence>
<organism evidence="16 17">
    <name type="scientific">Quercus suber</name>
    <name type="common">Cork oak</name>
    <dbReference type="NCBI Taxonomy" id="58331"/>
    <lineage>
        <taxon>Eukaryota</taxon>
        <taxon>Viridiplantae</taxon>
        <taxon>Streptophyta</taxon>
        <taxon>Embryophyta</taxon>
        <taxon>Tracheophyta</taxon>
        <taxon>Spermatophyta</taxon>
        <taxon>Magnoliopsida</taxon>
        <taxon>eudicotyledons</taxon>
        <taxon>Gunneridae</taxon>
        <taxon>Pentapetalae</taxon>
        <taxon>rosids</taxon>
        <taxon>fabids</taxon>
        <taxon>Fagales</taxon>
        <taxon>Fagaceae</taxon>
        <taxon>Quercus</taxon>
    </lineage>
</organism>
<dbReference type="InterPro" id="IPR032675">
    <property type="entry name" value="LRR_dom_sf"/>
</dbReference>
<dbReference type="InterPro" id="IPR055414">
    <property type="entry name" value="LRR_R13L4/SHOC2-like"/>
</dbReference>
<evidence type="ECO:0000256" key="10">
    <source>
        <dbReference type="ARBA" id="ARBA00023170"/>
    </source>
</evidence>
<comment type="subcellular location">
    <subcellularLocation>
        <location evidence="1">Cell membrane</location>
        <topology evidence="1">Single-pass type I membrane protein</topology>
    </subcellularLocation>
</comment>
<feature type="transmembrane region" description="Helical" evidence="13">
    <location>
        <begin position="277"/>
        <end position="299"/>
    </location>
</feature>
<evidence type="ECO:0000256" key="13">
    <source>
        <dbReference type="SAM" id="Phobius"/>
    </source>
</evidence>
<evidence type="ECO:0000256" key="4">
    <source>
        <dbReference type="ARBA" id="ARBA00022614"/>
    </source>
</evidence>
<evidence type="ECO:0000256" key="2">
    <source>
        <dbReference type="ARBA" id="ARBA00009592"/>
    </source>
</evidence>
<evidence type="ECO:0000259" key="15">
    <source>
        <dbReference type="Pfam" id="PF23598"/>
    </source>
</evidence>
<dbReference type="FunFam" id="3.80.10.10:FF:000129">
    <property type="entry name" value="Leucine-rich repeat receptor-like kinase"/>
    <property type="match status" value="1"/>
</dbReference>
<keyword evidence="17" id="KW-1185">Reference proteome</keyword>
<dbReference type="PANTHER" id="PTHR48063">
    <property type="entry name" value="LRR RECEPTOR-LIKE KINASE"/>
    <property type="match status" value="1"/>
</dbReference>
<dbReference type="FunFam" id="3.80.10.10:FF:000041">
    <property type="entry name" value="LRR receptor-like serine/threonine-protein kinase ERECTA"/>
    <property type="match status" value="1"/>
</dbReference>
<dbReference type="GO" id="GO:0005886">
    <property type="term" value="C:plasma membrane"/>
    <property type="evidence" value="ECO:0007669"/>
    <property type="project" value="UniProtKB-SubCell"/>
</dbReference>
<dbReference type="FunFam" id="3.80.10.10:FF:000299">
    <property type="entry name" value="Piriformospora indica-insensitive protein 2"/>
    <property type="match status" value="1"/>
</dbReference>
<dbReference type="SMART" id="SM00369">
    <property type="entry name" value="LRR_TYP"/>
    <property type="match status" value="11"/>
</dbReference>
<dbReference type="InterPro" id="IPR046956">
    <property type="entry name" value="RLP23-like"/>
</dbReference>
<dbReference type="SUPFAM" id="SSF52047">
    <property type="entry name" value="RNI-like"/>
    <property type="match status" value="1"/>
</dbReference>
<evidence type="ECO:0000256" key="6">
    <source>
        <dbReference type="ARBA" id="ARBA00022729"/>
    </source>
</evidence>
<evidence type="ECO:0000259" key="14">
    <source>
        <dbReference type="Pfam" id="PF08263"/>
    </source>
</evidence>
<comment type="similarity">
    <text evidence="2">Belongs to the RLP family.</text>
</comment>
<dbReference type="AlphaFoldDB" id="A0AAW0KYR3"/>
<dbReference type="PROSITE" id="PS51450">
    <property type="entry name" value="LRR"/>
    <property type="match status" value="1"/>
</dbReference>
<feature type="domain" description="Disease resistance R13L4/SHOC-2-like LRR" evidence="15">
    <location>
        <begin position="596"/>
        <end position="749"/>
    </location>
</feature>